<organism evidence="2 3">
    <name type="scientific">Deinococcus arboris</name>
    <dbReference type="NCBI Taxonomy" id="2682977"/>
    <lineage>
        <taxon>Bacteria</taxon>
        <taxon>Thermotogati</taxon>
        <taxon>Deinococcota</taxon>
        <taxon>Deinococci</taxon>
        <taxon>Deinococcales</taxon>
        <taxon>Deinococcaceae</taxon>
        <taxon>Deinococcus</taxon>
    </lineage>
</organism>
<name>A0A7C9M6E8_9DEIO</name>
<keyword evidence="3" id="KW-1185">Reference proteome</keyword>
<dbReference type="EMBL" id="WQLB01000002">
    <property type="protein sequence ID" value="MVN85603.1"/>
    <property type="molecule type" value="Genomic_DNA"/>
</dbReference>
<protein>
    <submittedName>
        <fullName evidence="2">Uncharacterized protein</fullName>
    </submittedName>
</protein>
<keyword evidence="1" id="KW-0812">Transmembrane</keyword>
<evidence type="ECO:0000313" key="3">
    <source>
        <dbReference type="Proteomes" id="UP000483286"/>
    </source>
</evidence>
<feature type="transmembrane region" description="Helical" evidence="1">
    <location>
        <begin position="6"/>
        <end position="24"/>
    </location>
</feature>
<evidence type="ECO:0000256" key="1">
    <source>
        <dbReference type="SAM" id="Phobius"/>
    </source>
</evidence>
<keyword evidence="1" id="KW-0472">Membrane</keyword>
<dbReference type="RefSeq" id="WP_157457603.1">
    <property type="nucleotide sequence ID" value="NZ_WQLB01000002.1"/>
</dbReference>
<reference evidence="2 3" key="1">
    <citation type="submission" date="2019-12" db="EMBL/GenBank/DDBJ databases">
        <title>Deinococcus sp. HMF7620 Genome sequencing and assembly.</title>
        <authorList>
            <person name="Kang H."/>
            <person name="Kim H."/>
            <person name="Joh K."/>
        </authorList>
    </citation>
    <scope>NUCLEOTIDE SEQUENCE [LARGE SCALE GENOMIC DNA]</scope>
    <source>
        <strain evidence="2 3">HMF7620</strain>
    </source>
</reference>
<dbReference type="AlphaFoldDB" id="A0A7C9M6E8"/>
<keyword evidence="1" id="KW-1133">Transmembrane helix</keyword>
<proteinExistence type="predicted"/>
<feature type="transmembrane region" description="Helical" evidence="1">
    <location>
        <begin position="36"/>
        <end position="53"/>
    </location>
</feature>
<dbReference type="Proteomes" id="UP000483286">
    <property type="component" value="Unassembled WGS sequence"/>
</dbReference>
<gene>
    <name evidence="2" type="ORF">GO986_02365</name>
</gene>
<comment type="caution">
    <text evidence="2">The sequence shown here is derived from an EMBL/GenBank/DDBJ whole genome shotgun (WGS) entry which is preliminary data.</text>
</comment>
<sequence length="54" mass="5805">MEIWAQGGLFGGYVLACMVLAFRLLGAERLPLSRRAAQAVPGGLVLALVLFMAW</sequence>
<evidence type="ECO:0000313" key="2">
    <source>
        <dbReference type="EMBL" id="MVN85603.1"/>
    </source>
</evidence>
<accession>A0A7C9M6E8</accession>